<dbReference type="SUPFAM" id="SSF48317">
    <property type="entry name" value="Acid phosphatase/Vanadium-dependent haloperoxidase"/>
    <property type="match status" value="1"/>
</dbReference>
<feature type="transmembrane region" description="Helical" evidence="1">
    <location>
        <begin position="202"/>
        <end position="222"/>
    </location>
</feature>
<feature type="transmembrane region" description="Helical" evidence="1">
    <location>
        <begin position="174"/>
        <end position="196"/>
    </location>
</feature>
<reference evidence="3 4" key="1">
    <citation type="submission" date="2016-11" db="EMBL/GenBank/DDBJ databases">
        <title>Draft Genome Sequences of Nine Cyanobacterial Strains from Diverse Habitats.</title>
        <authorList>
            <person name="Zhu T."/>
            <person name="Hou S."/>
            <person name="Lu X."/>
            <person name="Hess W.R."/>
        </authorList>
    </citation>
    <scope>NUCLEOTIDE SEQUENCE [LARGE SCALE GENOMIC DNA]</scope>
    <source>
        <strain evidence="3 4">NIES-30</strain>
    </source>
</reference>
<dbReference type="SMART" id="SM00014">
    <property type="entry name" value="acidPPc"/>
    <property type="match status" value="1"/>
</dbReference>
<dbReference type="OrthoDB" id="9789113at2"/>
<protein>
    <submittedName>
        <fullName evidence="3">Phosphatase PAP2 family protein</fullName>
    </submittedName>
</protein>
<dbReference type="InterPro" id="IPR036938">
    <property type="entry name" value="PAP2/HPO_sf"/>
</dbReference>
<evidence type="ECO:0000313" key="4">
    <source>
        <dbReference type="Proteomes" id="UP000185557"/>
    </source>
</evidence>
<keyword evidence="1" id="KW-1133">Transmembrane helix</keyword>
<feature type="transmembrane region" description="Helical" evidence="1">
    <location>
        <begin position="106"/>
        <end position="127"/>
    </location>
</feature>
<feature type="domain" description="Phosphatidic acid phosphatase type 2/haloperoxidase" evidence="2">
    <location>
        <begin position="106"/>
        <end position="217"/>
    </location>
</feature>
<name>A0A1U7J8I9_9CYAN</name>
<gene>
    <name evidence="3" type="ORF">NIES30_06260</name>
</gene>
<proteinExistence type="predicted"/>
<accession>A0A1U7J8I9</accession>
<comment type="caution">
    <text evidence="3">The sequence shown here is derived from an EMBL/GenBank/DDBJ whole genome shotgun (WGS) entry which is preliminary data.</text>
</comment>
<dbReference type="PANTHER" id="PTHR14969">
    <property type="entry name" value="SPHINGOSINE-1-PHOSPHATE PHOSPHOHYDROLASE"/>
    <property type="match status" value="1"/>
</dbReference>
<keyword evidence="4" id="KW-1185">Reference proteome</keyword>
<evidence type="ECO:0000256" key="1">
    <source>
        <dbReference type="SAM" id="Phobius"/>
    </source>
</evidence>
<organism evidence="3 4">
    <name type="scientific">Phormidium tenue NIES-30</name>
    <dbReference type="NCBI Taxonomy" id="549789"/>
    <lineage>
        <taxon>Bacteria</taxon>
        <taxon>Bacillati</taxon>
        <taxon>Cyanobacteriota</taxon>
        <taxon>Cyanophyceae</taxon>
        <taxon>Oscillatoriophycideae</taxon>
        <taxon>Oscillatoriales</taxon>
        <taxon>Oscillatoriaceae</taxon>
        <taxon>Phormidium</taxon>
    </lineage>
</organism>
<evidence type="ECO:0000259" key="2">
    <source>
        <dbReference type="SMART" id="SM00014"/>
    </source>
</evidence>
<keyword evidence="1" id="KW-0812">Transmembrane</keyword>
<dbReference type="Gene3D" id="1.20.144.10">
    <property type="entry name" value="Phosphatidic acid phosphatase type 2/haloperoxidase"/>
    <property type="match status" value="1"/>
</dbReference>
<dbReference type="AlphaFoldDB" id="A0A1U7J8I9"/>
<evidence type="ECO:0000313" key="3">
    <source>
        <dbReference type="EMBL" id="OKH49639.1"/>
    </source>
</evidence>
<keyword evidence="1" id="KW-0472">Membrane</keyword>
<feature type="transmembrane region" description="Helical" evidence="1">
    <location>
        <begin position="147"/>
        <end position="165"/>
    </location>
</feature>
<sequence length="231" mass="25771">MLKRLARTWMQHIHPRLMSFIAAVGLLWLGTCLLILFGLANLADEVLEQEAFFFDESILLWINQFATPTLDWVMLMFTRLGDPSTVVPLTCIGFIGLWLRHYRSIAIAFAINCVGGAVLSTGLKLLFGKTRPALWPQIITESTYSFPSGHALGSMVLYGFSAYLLAQRFPKQKLIIYAGAVFLISGIGLSRLYLGVHWPTDVLAGYGIGFLWISGCIALLRFKLSTPPWLN</sequence>
<feature type="transmembrane region" description="Helical" evidence="1">
    <location>
        <begin position="80"/>
        <end position="99"/>
    </location>
</feature>
<dbReference type="PANTHER" id="PTHR14969:SF13">
    <property type="entry name" value="AT30094P"/>
    <property type="match status" value="1"/>
</dbReference>
<dbReference type="CDD" id="cd03392">
    <property type="entry name" value="PAP2_like_2"/>
    <property type="match status" value="1"/>
</dbReference>
<dbReference type="Proteomes" id="UP000185557">
    <property type="component" value="Unassembled WGS sequence"/>
</dbReference>
<dbReference type="InterPro" id="IPR000326">
    <property type="entry name" value="PAP2/HPO"/>
</dbReference>
<feature type="transmembrane region" description="Helical" evidence="1">
    <location>
        <begin position="20"/>
        <end position="40"/>
    </location>
</feature>
<dbReference type="EMBL" id="MRCG01000003">
    <property type="protein sequence ID" value="OKH49639.1"/>
    <property type="molecule type" value="Genomic_DNA"/>
</dbReference>
<dbReference type="STRING" id="549789.NIES30_06260"/>
<dbReference type="Pfam" id="PF01569">
    <property type="entry name" value="PAP2"/>
    <property type="match status" value="1"/>
</dbReference>